<protein>
    <submittedName>
        <fullName evidence="7">Oligosaccharide flippase family protein</fullName>
    </submittedName>
</protein>
<dbReference type="PANTHER" id="PTHR30250">
    <property type="entry name" value="PST FAMILY PREDICTED COLANIC ACID TRANSPORTER"/>
    <property type="match status" value="1"/>
</dbReference>
<organism evidence="7 8">
    <name type="scientific">Plebeiibacterium sediminum</name>
    <dbReference type="NCBI Taxonomy" id="2992112"/>
    <lineage>
        <taxon>Bacteria</taxon>
        <taxon>Pseudomonadati</taxon>
        <taxon>Bacteroidota</taxon>
        <taxon>Bacteroidia</taxon>
        <taxon>Marinilabiliales</taxon>
        <taxon>Marinilabiliaceae</taxon>
        <taxon>Plebeiibacterium</taxon>
    </lineage>
</organism>
<sequence length="432" mass="49593">MRSFITKYINLFLSSDLVKISWSNSKQVLVRFIIGIVNIKIISLWLGASGMAIFTQVSNFIQIGTNIASGGINHGVTKLSSQYKFSILRQRLVLSNALFITIFFSLIVSVIIFLSASRICNILLIDESFITIIRSSGFFIFCYSFTNVLLAFIQGIENYKKFINYNLFISIVSFLVLIILTYLYQLKGAVWALYISSFLCLCYGVILSVRWFFTNHKISLSRKIILRLLGFGLTLLVASSITPILKIIIRNIIIDNCSLIEAGWWDGIKRISDTYVNIIITTLSLYFLPRISSLHNFRSLKTEIFKSIKIIFPILVIGSVMIFLFKEIIIEILFTHEFEGMKDLFSFQCIGDVIRVLNWFFAITIMFKEKIKTYIFLELFIGVVSVINAVIFIPILGIKGSTFIYFLNTLIYFIALNLVYRRLMYLENVSTL</sequence>
<feature type="transmembrane region" description="Helical" evidence="6">
    <location>
        <begin position="191"/>
        <end position="213"/>
    </location>
</feature>
<gene>
    <name evidence="7" type="ORF">OM075_03530</name>
</gene>
<dbReference type="RefSeq" id="WP_301189092.1">
    <property type="nucleotide sequence ID" value="NZ_JAPDPJ010000004.1"/>
</dbReference>
<feature type="transmembrane region" description="Helical" evidence="6">
    <location>
        <begin position="93"/>
        <end position="116"/>
    </location>
</feature>
<keyword evidence="2" id="KW-1003">Cell membrane</keyword>
<dbReference type="AlphaFoldDB" id="A0AAE3SDX0"/>
<proteinExistence type="predicted"/>
<evidence type="ECO:0000256" key="3">
    <source>
        <dbReference type="ARBA" id="ARBA00022692"/>
    </source>
</evidence>
<keyword evidence="4 6" id="KW-1133">Transmembrane helix</keyword>
<evidence type="ECO:0000313" key="7">
    <source>
        <dbReference type="EMBL" id="MCW3785521.1"/>
    </source>
</evidence>
<dbReference type="InterPro" id="IPR050833">
    <property type="entry name" value="Poly_Biosynth_Transport"/>
</dbReference>
<feature type="transmembrane region" description="Helical" evidence="6">
    <location>
        <begin position="225"/>
        <end position="249"/>
    </location>
</feature>
<dbReference type="Pfam" id="PF13440">
    <property type="entry name" value="Polysacc_synt_3"/>
    <property type="match status" value="1"/>
</dbReference>
<accession>A0AAE3SDX0</accession>
<evidence type="ECO:0000313" key="8">
    <source>
        <dbReference type="Proteomes" id="UP001209229"/>
    </source>
</evidence>
<comment type="subcellular location">
    <subcellularLocation>
        <location evidence="1">Cell membrane</location>
        <topology evidence="1">Multi-pass membrane protein</topology>
    </subcellularLocation>
</comment>
<keyword evidence="3 6" id="KW-0812">Transmembrane</keyword>
<feature type="transmembrane region" description="Helical" evidence="6">
    <location>
        <begin position="274"/>
        <end position="292"/>
    </location>
</feature>
<evidence type="ECO:0000256" key="4">
    <source>
        <dbReference type="ARBA" id="ARBA00022989"/>
    </source>
</evidence>
<evidence type="ECO:0000256" key="6">
    <source>
        <dbReference type="SAM" id="Phobius"/>
    </source>
</evidence>
<evidence type="ECO:0000256" key="1">
    <source>
        <dbReference type="ARBA" id="ARBA00004651"/>
    </source>
</evidence>
<feature type="transmembrane region" description="Helical" evidence="6">
    <location>
        <begin position="345"/>
        <end position="367"/>
    </location>
</feature>
<feature type="transmembrane region" description="Helical" evidence="6">
    <location>
        <begin position="28"/>
        <end position="47"/>
    </location>
</feature>
<evidence type="ECO:0000256" key="2">
    <source>
        <dbReference type="ARBA" id="ARBA00022475"/>
    </source>
</evidence>
<evidence type="ECO:0000256" key="5">
    <source>
        <dbReference type="ARBA" id="ARBA00023136"/>
    </source>
</evidence>
<name>A0AAE3SDX0_9BACT</name>
<feature type="transmembrane region" description="Helical" evidence="6">
    <location>
        <begin position="165"/>
        <end position="185"/>
    </location>
</feature>
<keyword evidence="8" id="KW-1185">Reference proteome</keyword>
<feature type="transmembrane region" description="Helical" evidence="6">
    <location>
        <begin position="128"/>
        <end position="153"/>
    </location>
</feature>
<dbReference type="PANTHER" id="PTHR30250:SF30">
    <property type="entry name" value="LIPID III FLIPPASE"/>
    <property type="match status" value="1"/>
</dbReference>
<comment type="caution">
    <text evidence="7">The sequence shown here is derived from an EMBL/GenBank/DDBJ whole genome shotgun (WGS) entry which is preliminary data.</text>
</comment>
<keyword evidence="5 6" id="KW-0472">Membrane</keyword>
<feature type="transmembrane region" description="Helical" evidence="6">
    <location>
        <begin position="402"/>
        <end position="420"/>
    </location>
</feature>
<dbReference type="Proteomes" id="UP001209229">
    <property type="component" value="Unassembled WGS sequence"/>
</dbReference>
<feature type="transmembrane region" description="Helical" evidence="6">
    <location>
        <begin position="374"/>
        <end position="396"/>
    </location>
</feature>
<feature type="transmembrane region" description="Helical" evidence="6">
    <location>
        <begin position="304"/>
        <end position="325"/>
    </location>
</feature>
<reference evidence="7" key="1">
    <citation type="submission" date="2022-10" db="EMBL/GenBank/DDBJ databases">
        <authorList>
            <person name="Yu W.X."/>
        </authorList>
    </citation>
    <scope>NUCLEOTIDE SEQUENCE</scope>
    <source>
        <strain evidence="7">AAT</strain>
    </source>
</reference>
<dbReference type="EMBL" id="JAPDPJ010000004">
    <property type="protein sequence ID" value="MCW3785521.1"/>
    <property type="molecule type" value="Genomic_DNA"/>
</dbReference>
<dbReference type="GO" id="GO:0005886">
    <property type="term" value="C:plasma membrane"/>
    <property type="evidence" value="ECO:0007669"/>
    <property type="project" value="UniProtKB-SubCell"/>
</dbReference>